<dbReference type="Gene3D" id="3.10.28.10">
    <property type="entry name" value="Homing endonucleases"/>
    <property type="match status" value="1"/>
</dbReference>
<protein>
    <recommendedName>
        <fullName evidence="1">Homing endonuclease LAGLIDADG domain-containing protein</fullName>
    </recommendedName>
</protein>
<dbReference type="GO" id="GO:0004519">
    <property type="term" value="F:endonuclease activity"/>
    <property type="evidence" value="ECO:0007669"/>
    <property type="project" value="InterPro"/>
</dbReference>
<accession>A0A2C5WU41</accession>
<evidence type="ECO:0000313" key="3">
    <source>
        <dbReference type="Proteomes" id="UP000222788"/>
    </source>
</evidence>
<dbReference type="AlphaFoldDB" id="A0A2C5WU41"/>
<dbReference type="OrthoDB" id="5282369at2759"/>
<proteinExistence type="predicted"/>
<reference evidence="2 3" key="2">
    <citation type="journal article" date="2013" name="IMA Fungus">
        <title>IMA Genome-F 1: Ceratocystis fimbriata: Draft nuclear genome sequence for the plant pathogen, Ceratocystis fimbriata.</title>
        <authorList>
            <person name="Wilken P.M."/>
            <person name="Steenkamp E.T."/>
            <person name="Wingfield M.J."/>
            <person name="de Beer Z.W."/>
            <person name="Wingfield B.D."/>
        </authorList>
    </citation>
    <scope>NUCLEOTIDE SEQUENCE [LARGE SCALE GENOMIC DNA]</scope>
    <source>
        <strain evidence="2 3">CBS 114723</strain>
    </source>
</reference>
<keyword evidence="3" id="KW-1185">Reference proteome</keyword>
<feature type="domain" description="Homing endonuclease LAGLIDADG" evidence="1">
    <location>
        <begin position="3"/>
        <end position="61"/>
    </location>
</feature>
<gene>
    <name evidence="2" type="ORF">CFIMG_004568RA</name>
</gene>
<evidence type="ECO:0000259" key="1">
    <source>
        <dbReference type="Pfam" id="PF00961"/>
    </source>
</evidence>
<dbReference type="SUPFAM" id="SSF55608">
    <property type="entry name" value="Homing endonucleases"/>
    <property type="match status" value="1"/>
</dbReference>
<sequence>MLFLVTQHIRDMELLNNLALYLNCGYAIPRSNSVNHYDYFATKKEDIKCKIIPFFEKYTLQVQFLEISEINWIKKNI</sequence>
<dbReference type="Pfam" id="PF00961">
    <property type="entry name" value="LAGLIDADG_1"/>
    <property type="match status" value="1"/>
</dbReference>
<evidence type="ECO:0000313" key="2">
    <source>
        <dbReference type="EMBL" id="PHH49220.1"/>
    </source>
</evidence>
<geneLocation type="mitochondrion" evidence="2"/>
<dbReference type="InterPro" id="IPR027434">
    <property type="entry name" value="Homing_endonucl"/>
</dbReference>
<reference evidence="2 3" key="1">
    <citation type="journal article" date="2013" name="Fungal Biol.">
        <title>Analysis of microsatellite markers in the genome of the plant pathogen Ceratocystis fimbriata.</title>
        <authorList>
            <person name="Simpson M.C."/>
            <person name="Wilken P.M."/>
            <person name="Coetzee M.P."/>
            <person name="Wingfield M.J."/>
            <person name="Wingfield B.D."/>
        </authorList>
    </citation>
    <scope>NUCLEOTIDE SEQUENCE [LARGE SCALE GENOMIC DNA]</scope>
    <source>
        <strain evidence="2 3">CBS 114723</strain>
    </source>
</reference>
<organism evidence="2 3">
    <name type="scientific">Ceratocystis fimbriata CBS 114723</name>
    <dbReference type="NCBI Taxonomy" id="1035309"/>
    <lineage>
        <taxon>Eukaryota</taxon>
        <taxon>Fungi</taxon>
        <taxon>Dikarya</taxon>
        <taxon>Ascomycota</taxon>
        <taxon>Pezizomycotina</taxon>
        <taxon>Sordariomycetes</taxon>
        <taxon>Hypocreomycetidae</taxon>
        <taxon>Microascales</taxon>
        <taxon>Ceratocystidaceae</taxon>
        <taxon>Ceratocystis</taxon>
    </lineage>
</organism>
<comment type="caution">
    <text evidence="2">The sequence shown here is derived from an EMBL/GenBank/DDBJ whole genome shotgun (WGS) entry which is preliminary data.</text>
</comment>
<dbReference type="EMBL" id="APWK03000239">
    <property type="protein sequence ID" value="PHH49220.1"/>
    <property type="molecule type" value="Genomic_DNA"/>
</dbReference>
<keyword evidence="2" id="KW-0496">Mitochondrion</keyword>
<dbReference type="Proteomes" id="UP000222788">
    <property type="component" value="Unassembled WGS sequence"/>
</dbReference>
<dbReference type="InterPro" id="IPR004860">
    <property type="entry name" value="LAGLIDADG_dom"/>
</dbReference>
<name>A0A2C5WU41_9PEZI</name>